<comment type="catalytic activity">
    <reaction evidence="1 9">
        <text>[protein]-peptidylproline (omega=180) = [protein]-peptidylproline (omega=0)</text>
        <dbReference type="Rhea" id="RHEA:16237"/>
        <dbReference type="Rhea" id="RHEA-COMP:10747"/>
        <dbReference type="Rhea" id="RHEA-COMP:10748"/>
        <dbReference type="ChEBI" id="CHEBI:83833"/>
        <dbReference type="ChEBI" id="CHEBI:83834"/>
        <dbReference type="EC" id="5.2.1.8"/>
    </reaction>
</comment>
<dbReference type="Gene3D" id="3.30.70.1050">
    <property type="entry name" value="Trigger factor ribosome-binding domain"/>
    <property type="match status" value="1"/>
</dbReference>
<sequence>MISKKNIEKLENSAVKLSVSVDKAESKKEYNSLINKYSKSVQIKGFRKGKVPTTILEKRFGESLKQEAASNLLEKAFKLAVEDIEEKPLGIATPELVGDLDFNPEEEFSFTVKYDVFPEVKLGEYKGLEIEEPKVSILKKHKDAELEKIQEQNSIVIDKASKTIASKNIVTMNYAELDEQGEVIEDTKREDFVFTVGTGYNYYKLDDDVIKMKVDQEKVIEKTYPADFEVKELAGTTKKIQVKITAVKEKQLPALDDELAQDVSEDFNTLDDLKASIETKLKDQVKERVENITTDNLLLKIVENSELIIPESMINAELENRWRNFMQQSRMTEENIEMFLQLQGQTKQGLKETWKEDAEKTVKSQILLEKILEKEDVKVSDKDVADEIKTQSEMYKMPEDELKDTFEKNGMMEYLKKDIKTKKLIKSLLKSATITKGEKVDYNDFMMGKI</sequence>
<keyword evidence="6 9" id="KW-0143">Chaperone</keyword>
<keyword evidence="9" id="KW-0131">Cell cycle</keyword>
<dbReference type="GO" id="GO:0051301">
    <property type="term" value="P:cell division"/>
    <property type="evidence" value="ECO:0007669"/>
    <property type="project" value="UniProtKB-KW"/>
</dbReference>
<dbReference type="InterPro" id="IPR008881">
    <property type="entry name" value="Trigger_fac_ribosome-bd_bac"/>
</dbReference>
<dbReference type="NCBIfam" id="TIGR00115">
    <property type="entry name" value="tig"/>
    <property type="match status" value="1"/>
</dbReference>
<evidence type="ECO:0000256" key="3">
    <source>
        <dbReference type="ARBA" id="ARBA00013194"/>
    </source>
</evidence>
<dbReference type="RefSeq" id="WP_149567324.1">
    <property type="nucleotide sequence ID" value="NZ_CP035807.1"/>
</dbReference>
<dbReference type="SUPFAM" id="SSF54534">
    <property type="entry name" value="FKBP-like"/>
    <property type="match status" value="1"/>
</dbReference>
<keyword evidence="9" id="KW-0963">Cytoplasm</keyword>
<evidence type="ECO:0000256" key="2">
    <source>
        <dbReference type="ARBA" id="ARBA00005464"/>
    </source>
</evidence>
<comment type="domain">
    <text evidence="9">Consists of 3 domains; the N-terminus binds the ribosome, the middle domain has PPIase activity, while the C-terminus has intrinsic chaperone activity on its own.</text>
</comment>
<keyword evidence="5 9" id="KW-0697">Rotamase</keyword>
<dbReference type="OrthoDB" id="9767721at2"/>
<dbReference type="Pfam" id="PF05697">
    <property type="entry name" value="Trigger_N"/>
    <property type="match status" value="1"/>
</dbReference>
<dbReference type="GO" id="GO:0043022">
    <property type="term" value="F:ribosome binding"/>
    <property type="evidence" value="ECO:0007669"/>
    <property type="project" value="TreeGrafter"/>
</dbReference>
<dbReference type="GO" id="GO:0015031">
    <property type="term" value="P:protein transport"/>
    <property type="evidence" value="ECO:0007669"/>
    <property type="project" value="UniProtKB-UniRule"/>
</dbReference>
<dbReference type="KEGG" id="sper:EW093_04920"/>
<keyword evidence="7 9" id="KW-0413">Isomerase</keyword>
<evidence type="ECO:0000256" key="4">
    <source>
        <dbReference type="ARBA" id="ARBA00016902"/>
    </source>
</evidence>
<dbReference type="GO" id="GO:0044183">
    <property type="term" value="F:protein folding chaperone"/>
    <property type="evidence" value="ECO:0007669"/>
    <property type="project" value="TreeGrafter"/>
</dbReference>
<dbReference type="Gene3D" id="3.10.50.40">
    <property type="match status" value="1"/>
</dbReference>
<dbReference type="EMBL" id="CP035807">
    <property type="protein sequence ID" value="QEN04067.1"/>
    <property type="molecule type" value="Genomic_DNA"/>
</dbReference>
<dbReference type="InterPro" id="IPR008880">
    <property type="entry name" value="Trigger_fac_C"/>
</dbReference>
<dbReference type="AlphaFoldDB" id="A0A5C1Q9C1"/>
<reference evidence="13 14" key="2">
    <citation type="submission" date="2019-09" db="EMBL/GenBank/DDBJ databases">
        <title>Complete Genome Sequence and Methylome Analysis of free living Spirochaetas.</title>
        <authorList>
            <person name="Leshcheva N."/>
            <person name="Mikheeva N."/>
        </authorList>
    </citation>
    <scope>NUCLEOTIDE SEQUENCE [LARGE SCALE GENOMIC DNA]</scope>
    <source>
        <strain evidence="13 14">P</strain>
    </source>
</reference>
<dbReference type="Pfam" id="PF00254">
    <property type="entry name" value="FKBP_C"/>
    <property type="match status" value="1"/>
</dbReference>
<dbReference type="InterPro" id="IPR005215">
    <property type="entry name" value="Trig_fac"/>
</dbReference>
<dbReference type="InterPro" id="IPR027304">
    <property type="entry name" value="Trigger_fact/SurA_dom_sf"/>
</dbReference>
<dbReference type="GO" id="GO:0003755">
    <property type="term" value="F:peptidyl-prolyl cis-trans isomerase activity"/>
    <property type="evidence" value="ECO:0007669"/>
    <property type="project" value="UniProtKB-UniRule"/>
</dbReference>
<reference evidence="13 14" key="1">
    <citation type="submission" date="2019-02" db="EMBL/GenBank/DDBJ databases">
        <authorList>
            <person name="Fomenkov A."/>
            <person name="Dubinina G."/>
            <person name="Grabovich M."/>
            <person name="Vincze T."/>
            <person name="Roberts R.J."/>
        </authorList>
    </citation>
    <scope>NUCLEOTIDE SEQUENCE [LARGE SCALE GENOMIC DNA]</scope>
    <source>
        <strain evidence="13 14">P</strain>
    </source>
</reference>
<dbReference type="Pfam" id="PF05698">
    <property type="entry name" value="Trigger_C"/>
    <property type="match status" value="1"/>
</dbReference>
<evidence type="ECO:0000256" key="5">
    <source>
        <dbReference type="ARBA" id="ARBA00023110"/>
    </source>
</evidence>
<gene>
    <name evidence="9 13" type="primary">tig</name>
    <name evidence="13" type="ORF">EW093_04920</name>
</gene>
<dbReference type="HAMAP" id="MF_00303">
    <property type="entry name" value="Trigger_factor_Tig"/>
    <property type="match status" value="1"/>
</dbReference>
<dbReference type="SUPFAM" id="SSF109998">
    <property type="entry name" value="Triger factor/SurA peptide-binding domain-like"/>
    <property type="match status" value="1"/>
</dbReference>
<evidence type="ECO:0000259" key="12">
    <source>
        <dbReference type="Pfam" id="PF05698"/>
    </source>
</evidence>
<keyword evidence="14" id="KW-1185">Reference proteome</keyword>
<organism evidence="13 14">
    <name type="scientific">Thiospirochaeta perfilievii</name>
    <dbReference type="NCBI Taxonomy" id="252967"/>
    <lineage>
        <taxon>Bacteria</taxon>
        <taxon>Pseudomonadati</taxon>
        <taxon>Spirochaetota</taxon>
        <taxon>Spirochaetia</taxon>
        <taxon>Spirochaetales</taxon>
        <taxon>Spirochaetaceae</taxon>
        <taxon>Thiospirochaeta</taxon>
    </lineage>
</organism>
<evidence type="ECO:0000313" key="14">
    <source>
        <dbReference type="Proteomes" id="UP000323824"/>
    </source>
</evidence>
<dbReference type="Proteomes" id="UP000323824">
    <property type="component" value="Chromosome"/>
</dbReference>
<dbReference type="GO" id="GO:0043335">
    <property type="term" value="P:protein unfolding"/>
    <property type="evidence" value="ECO:0007669"/>
    <property type="project" value="TreeGrafter"/>
</dbReference>
<protein>
    <recommendedName>
        <fullName evidence="4 9">Trigger factor</fullName>
        <shortName evidence="9">TF</shortName>
        <ecNumber evidence="3 9">5.2.1.8</ecNumber>
    </recommendedName>
    <alternativeName>
        <fullName evidence="8 9">PPIase</fullName>
    </alternativeName>
</protein>
<dbReference type="PIRSF" id="PIRSF003095">
    <property type="entry name" value="Trigger_factor"/>
    <property type="match status" value="1"/>
</dbReference>
<proteinExistence type="inferred from homology"/>
<evidence type="ECO:0000259" key="10">
    <source>
        <dbReference type="Pfam" id="PF00254"/>
    </source>
</evidence>
<comment type="similarity">
    <text evidence="2 9">Belongs to the FKBP-type PPIase family. Tig subfamily.</text>
</comment>
<feature type="domain" description="Trigger factor ribosome-binding bacterial" evidence="11">
    <location>
        <begin position="4"/>
        <end position="149"/>
    </location>
</feature>
<feature type="domain" description="Trigger factor C-terminal" evidence="12">
    <location>
        <begin position="269"/>
        <end position="429"/>
    </location>
</feature>
<dbReference type="InterPro" id="IPR001179">
    <property type="entry name" value="PPIase_FKBP_dom"/>
</dbReference>
<evidence type="ECO:0000256" key="9">
    <source>
        <dbReference type="HAMAP-Rule" id="MF_00303"/>
    </source>
</evidence>
<evidence type="ECO:0000256" key="7">
    <source>
        <dbReference type="ARBA" id="ARBA00023235"/>
    </source>
</evidence>
<evidence type="ECO:0000259" key="11">
    <source>
        <dbReference type="Pfam" id="PF05697"/>
    </source>
</evidence>
<evidence type="ECO:0000256" key="1">
    <source>
        <dbReference type="ARBA" id="ARBA00000971"/>
    </source>
</evidence>
<evidence type="ECO:0000256" key="8">
    <source>
        <dbReference type="ARBA" id="ARBA00029986"/>
    </source>
</evidence>
<dbReference type="PANTHER" id="PTHR30560">
    <property type="entry name" value="TRIGGER FACTOR CHAPERONE AND PEPTIDYL-PROLYL CIS/TRANS ISOMERASE"/>
    <property type="match status" value="1"/>
</dbReference>
<dbReference type="Gene3D" id="1.10.3120.10">
    <property type="entry name" value="Trigger factor, C-terminal domain"/>
    <property type="match status" value="1"/>
</dbReference>
<dbReference type="SUPFAM" id="SSF102735">
    <property type="entry name" value="Trigger factor ribosome-binding domain"/>
    <property type="match status" value="1"/>
</dbReference>
<comment type="subcellular location">
    <subcellularLocation>
        <location evidence="9">Cytoplasm</location>
    </subcellularLocation>
    <text evidence="9">About half TF is bound to the ribosome near the polypeptide exit tunnel while the other half is free in the cytoplasm.</text>
</comment>
<evidence type="ECO:0000256" key="6">
    <source>
        <dbReference type="ARBA" id="ARBA00023186"/>
    </source>
</evidence>
<dbReference type="InterPro" id="IPR046357">
    <property type="entry name" value="PPIase_dom_sf"/>
</dbReference>
<keyword evidence="9" id="KW-0132">Cell division</keyword>
<accession>A0A5C1Q9C1</accession>
<comment type="function">
    <text evidence="9">Involved in protein export. Acts as a chaperone by maintaining the newly synthesized protein in an open conformation. Functions as a peptidyl-prolyl cis-trans isomerase.</text>
</comment>
<dbReference type="GO" id="GO:0051083">
    <property type="term" value="P:'de novo' cotranslational protein folding"/>
    <property type="evidence" value="ECO:0007669"/>
    <property type="project" value="TreeGrafter"/>
</dbReference>
<evidence type="ECO:0000313" key="13">
    <source>
        <dbReference type="EMBL" id="QEN04067.1"/>
    </source>
</evidence>
<name>A0A5C1Q9C1_9SPIO</name>
<dbReference type="PANTHER" id="PTHR30560:SF3">
    <property type="entry name" value="TRIGGER FACTOR-LIKE PROTEIN TIG, CHLOROPLASTIC"/>
    <property type="match status" value="1"/>
</dbReference>
<feature type="domain" description="PPIase FKBP-type" evidence="10">
    <location>
        <begin position="163"/>
        <end position="237"/>
    </location>
</feature>
<dbReference type="GO" id="GO:0005737">
    <property type="term" value="C:cytoplasm"/>
    <property type="evidence" value="ECO:0007669"/>
    <property type="project" value="UniProtKB-SubCell"/>
</dbReference>
<dbReference type="EC" id="5.2.1.8" evidence="3 9"/>
<dbReference type="InterPro" id="IPR037041">
    <property type="entry name" value="Trigger_fac_C_sf"/>
</dbReference>
<dbReference type="InterPro" id="IPR036611">
    <property type="entry name" value="Trigger_fac_ribosome-bd_sf"/>
</dbReference>